<sequence>MRIMLEAVGDDVGFVLPEHILEMLGAKTGDTLKLTEFPDGFSIELSDETFERQTALLGYQPERCKFNLHKIEHDA</sequence>
<reference evidence="1 2" key="1">
    <citation type="submission" date="2020-08" db="EMBL/GenBank/DDBJ databases">
        <title>Genomic Encyclopedia of Type Strains, Phase IV (KMG-IV): sequencing the most valuable type-strain genomes for metagenomic binning, comparative biology and taxonomic classification.</title>
        <authorList>
            <person name="Goeker M."/>
        </authorList>
    </citation>
    <scope>NUCLEOTIDE SEQUENCE [LARGE SCALE GENOMIC DNA]</scope>
    <source>
        <strain evidence="1 2">DSM 26944</strain>
    </source>
</reference>
<comment type="caution">
    <text evidence="1">The sequence shown here is derived from an EMBL/GenBank/DDBJ whole genome shotgun (WGS) entry which is preliminary data.</text>
</comment>
<gene>
    <name evidence="1" type="ORF">FHS76_003655</name>
</gene>
<proteinExistence type="predicted"/>
<keyword evidence="2" id="KW-1185">Reference proteome</keyword>
<dbReference type="SUPFAM" id="SSF89447">
    <property type="entry name" value="AbrB/MazE/MraZ-like"/>
    <property type="match status" value="1"/>
</dbReference>
<protein>
    <submittedName>
        <fullName evidence="1">Antitoxin component of MazEF toxin-antitoxin module</fullName>
    </submittedName>
</protein>
<evidence type="ECO:0000313" key="1">
    <source>
        <dbReference type="EMBL" id="MBB5703745.1"/>
    </source>
</evidence>
<dbReference type="AlphaFoldDB" id="A0A7W9B010"/>
<dbReference type="EMBL" id="JACIJG010000017">
    <property type="protein sequence ID" value="MBB5703745.1"/>
    <property type="molecule type" value="Genomic_DNA"/>
</dbReference>
<organism evidence="1 2">
    <name type="scientific">Brucella daejeonensis</name>
    <dbReference type="NCBI Taxonomy" id="659015"/>
    <lineage>
        <taxon>Bacteria</taxon>
        <taxon>Pseudomonadati</taxon>
        <taxon>Pseudomonadota</taxon>
        <taxon>Alphaproteobacteria</taxon>
        <taxon>Hyphomicrobiales</taxon>
        <taxon>Brucellaceae</taxon>
        <taxon>Brucella/Ochrobactrum group</taxon>
        <taxon>Brucella</taxon>
    </lineage>
</organism>
<evidence type="ECO:0000313" key="2">
    <source>
        <dbReference type="Proteomes" id="UP000555546"/>
    </source>
</evidence>
<dbReference type="Proteomes" id="UP000555546">
    <property type="component" value="Unassembled WGS sequence"/>
</dbReference>
<name>A0A7W9B010_9HYPH</name>
<dbReference type="InterPro" id="IPR037914">
    <property type="entry name" value="SpoVT-AbrB_sf"/>
</dbReference>
<dbReference type="RefSeq" id="WP_183655979.1">
    <property type="nucleotide sequence ID" value="NZ_JACIJG010000017.1"/>
</dbReference>
<accession>A0A7W9B010</accession>